<dbReference type="PANTHER" id="PTHR12526:SF634">
    <property type="entry name" value="BLL3361 PROTEIN"/>
    <property type="match status" value="1"/>
</dbReference>
<proteinExistence type="predicted"/>
<evidence type="ECO:0000259" key="2">
    <source>
        <dbReference type="Pfam" id="PF13439"/>
    </source>
</evidence>
<keyword evidence="3" id="KW-0808">Transferase</keyword>
<name>A0A841TX63_9BACL</name>
<gene>
    <name evidence="3" type="ORF">H7B90_15660</name>
</gene>
<dbReference type="InterPro" id="IPR028098">
    <property type="entry name" value="Glyco_trans_4-like_N"/>
</dbReference>
<dbReference type="Pfam" id="PF00534">
    <property type="entry name" value="Glycos_transf_1"/>
    <property type="match status" value="1"/>
</dbReference>
<evidence type="ECO:0000259" key="1">
    <source>
        <dbReference type="Pfam" id="PF00534"/>
    </source>
</evidence>
<dbReference type="GO" id="GO:0016757">
    <property type="term" value="F:glycosyltransferase activity"/>
    <property type="evidence" value="ECO:0007669"/>
    <property type="project" value="InterPro"/>
</dbReference>
<dbReference type="SUPFAM" id="SSF53756">
    <property type="entry name" value="UDP-Glycosyltransferase/glycogen phosphorylase"/>
    <property type="match status" value="1"/>
</dbReference>
<accession>A0A841TX63</accession>
<feature type="domain" description="Glycosyltransferase subfamily 4-like N-terminal" evidence="2">
    <location>
        <begin position="14"/>
        <end position="175"/>
    </location>
</feature>
<protein>
    <submittedName>
        <fullName evidence="3">Glycosyltransferase</fullName>
    </submittedName>
</protein>
<dbReference type="AlphaFoldDB" id="A0A841TX63"/>
<dbReference type="Pfam" id="PF13439">
    <property type="entry name" value="Glyco_transf_4"/>
    <property type="match status" value="1"/>
</dbReference>
<comment type="caution">
    <text evidence="3">The sequence shown here is derived from an EMBL/GenBank/DDBJ whole genome shotgun (WGS) entry which is preliminary data.</text>
</comment>
<evidence type="ECO:0000313" key="4">
    <source>
        <dbReference type="Proteomes" id="UP000553776"/>
    </source>
</evidence>
<reference evidence="3 4" key="1">
    <citation type="submission" date="2020-08" db="EMBL/GenBank/DDBJ databases">
        <title>Cohnella phylogeny.</title>
        <authorList>
            <person name="Dunlap C."/>
        </authorList>
    </citation>
    <scope>NUCLEOTIDE SEQUENCE [LARGE SCALE GENOMIC DNA]</scope>
    <source>
        <strain evidence="3 4">DSM 25239</strain>
    </source>
</reference>
<organism evidence="3 4">
    <name type="scientific">Cohnella xylanilytica</name>
    <dbReference type="NCBI Taxonomy" id="557555"/>
    <lineage>
        <taxon>Bacteria</taxon>
        <taxon>Bacillati</taxon>
        <taxon>Bacillota</taxon>
        <taxon>Bacilli</taxon>
        <taxon>Bacillales</taxon>
        <taxon>Paenibacillaceae</taxon>
        <taxon>Cohnella</taxon>
    </lineage>
</organism>
<evidence type="ECO:0000313" key="3">
    <source>
        <dbReference type="EMBL" id="MBB6692846.1"/>
    </source>
</evidence>
<keyword evidence="4" id="KW-1185">Reference proteome</keyword>
<dbReference type="InterPro" id="IPR001296">
    <property type="entry name" value="Glyco_trans_1"/>
</dbReference>
<sequence>MKIAFVIQSLQLAGSEKVAFDLIKQYRGGNIECSLIAIYRSADPLGRERMLSELKAMGVETIELDKLPGHSSMRTLRLFQQAVDRQRPDVVHSHGGIPNMYAGLRNLLYRRIRTVLTLHSGADDWRGAKDNLLERLAIRGADKIVSVAEHVASVYRNRFYQAGKKLVVIENGIDPTTFKPLSPEEKRALRESLGIGPRTPVLINVARIDPIKNQRFLIETAASLKAGGTEFRLLLVGNGQDVSYERELRRRIVECRLETEVALLGSRSDVHGLLQISDAFLFPSEFEASPLALLEAICADLPVVCSNIPANRRLAEFSRESHILERNPESWARTIERLLSTPVAAAPGPSAVPRLNAHLSLERVANDYMRLSYAGGEAARLEAGL</sequence>
<dbReference type="EMBL" id="JACJVR010000060">
    <property type="protein sequence ID" value="MBB6692846.1"/>
    <property type="molecule type" value="Genomic_DNA"/>
</dbReference>
<dbReference type="RefSeq" id="WP_185136835.1">
    <property type="nucleotide sequence ID" value="NZ_BORM01000001.1"/>
</dbReference>
<dbReference type="Proteomes" id="UP000553776">
    <property type="component" value="Unassembled WGS sequence"/>
</dbReference>
<dbReference type="Gene3D" id="3.40.50.2000">
    <property type="entry name" value="Glycogen Phosphorylase B"/>
    <property type="match status" value="2"/>
</dbReference>
<feature type="domain" description="Glycosyl transferase family 1" evidence="1">
    <location>
        <begin position="186"/>
        <end position="342"/>
    </location>
</feature>
<dbReference type="PANTHER" id="PTHR12526">
    <property type="entry name" value="GLYCOSYLTRANSFERASE"/>
    <property type="match status" value="1"/>
</dbReference>